<dbReference type="AlphaFoldDB" id="A0A2Z7AZZ5"/>
<keyword evidence="3" id="KW-1185">Reference proteome</keyword>
<evidence type="ECO:0000313" key="2">
    <source>
        <dbReference type="EMBL" id="KZV26908.1"/>
    </source>
</evidence>
<accession>A0A2Z7AZZ5</accession>
<protein>
    <submittedName>
        <fullName evidence="2">Uncharacterized protein</fullName>
    </submittedName>
</protein>
<reference evidence="2 3" key="1">
    <citation type="journal article" date="2015" name="Proc. Natl. Acad. Sci. U.S.A.">
        <title>The resurrection genome of Boea hygrometrica: A blueprint for survival of dehydration.</title>
        <authorList>
            <person name="Xiao L."/>
            <person name="Yang G."/>
            <person name="Zhang L."/>
            <person name="Yang X."/>
            <person name="Zhao S."/>
            <person name="Ji Z."/>
            <person name="Zhou Q."/>
            <person name="Hu M."/>
            <person name="Wang Y."/>
            <person name="Chen M."/>
            <person name="Xu Y."/>
            <person name="Jin H."/>
            <person name="Xiao X."/>
            <person name="Hu G."/>
            <person name="Bao F."/>
            <person name="Hu Y."/>
            <person name="Wan P."/>
            <person name="Li L."/>
            <person name="Deng X."/>
            <person name="Kuang T."/>
            <person name="Xiang C."/>
            <person name="Zhu J.K."/>
            <person name="Oliver M.J."/>
            <person name="He Y."/>
        </authorList>
    </citation>
    <scope>NUCLEOTIDE SEQUENCE [LARGE SCALE GENOMIC DNA]</scope>
    <source>
        <strain evidence="3">cv. XS01</strain>
    </source>
</reference>
<organism evidence="2 3">
    <name type="scientific">Dorcoceras hygrometricum</name>
    <dbReference type="NCBI Taxonomy" id="472368"/>
    <lineage>
        <taxon>Eukaryota</taxon>
        <taxon>Viridiplantae</taxon>
        <taxon>Streptophyta</taxon>
        <taxon>Embryophyta</taxon>
        <taxon>Tracheophyta</taxon>
        <taxon>Spermatophyta</taxon>
        <taxon>Magnoliopsida</taxon>
        <taxon>eudicotyledons</taxon>
        <taxon>Gunneridae</taxon>
        <taxon>Pentapetalae</taxon>
        <taxon>asterids</taxon>
        <taxon>lamiids</taxon>
        <taxon>Lamiales</taxon>
        <taxon>Gesneriaceae</taxon>
        <taxon>Didymocarpoideae</taxon>
        <taxon>Trichosporeae</taxon>
        <taxon>Loxocarpinae</taxon>
        <taxon>Dorcoceras</taxon>
    </lineage>
</organism>
<feature type="region of interest" description="Disordered" evidence="1">
    <location>
        <begin position="142"/>
        <end position="179"/>
    </location>
</feature>
<name>A0A2Z7AZZ5_9LAMI</name>
<sequence>MTGDETPSSACTRRPDEIGTDGFSSSRLAGTISGERSGGGGGGFVRGGKGAATSRDTASRGPTTIPAPESQFRTCPTDHGLGPVAISSRRSRVLVLLVLVVRAAVTALGLSSVVSVETNTLQRSVWGFRVLATIVDNTDIWAQPSQPSQSSQQPQQSAQQSGRHRFRPRGHQFKKKQGS</sequence>
<gene>
    <name evidence="2" type="ORF">F511_31335</name>
</gene>
<feature type="compositionally biased region" description="Low complexity" evidence="1">
    <location>
        <begin position="142"/>
        <end position="161"/>
    </location>
</feature>
<dbReference type="EMBL" id="KV010793">
    <property type="protein sequence ID" value="KZV26908.1"/>
    <property type="molecule type" value="Genomic_DNA"/>
</dbReference>
<dbReference type="Proteomes" id="UP000250235">
    <property type="component" value="Unassembled WGS sequence"/>
</dbReference>
<feature type="compositionally biased region" description="Gly residues" evidence="1">
    <location>
        <begin position="36"/>
        <end position="50"/>
    </location>
</feature>
<proteinExistence type="predicted"/>
<evidence type="ECO:0000313" key="3">
    <source>
        <dbReference type="Proteomes" id="UP000250235"/>
    </source>
</evidence>
<feature type="compositionally biased region" description="Polar residues" evidence="1">
    <location>
        <begin position="1"/>
        <end position="11"/>
    </location>
</feature>
<feature type="compositionally biased region" description="Basic residues" evidence="1">
    <location>
        <begin position="162"/>
        <end position="179"/>
    </location>
</feature>
<evidence type="ECO:0000256" key="1">
    <source>
        <dbReference type="SAM" id="MobiDB-lite"/>
    </source>
</evidence>
<feature type="region of interest" description="Disordered" evidence="1">
    <location>
        <begin position="1"/>
        <end position="76"/>
    </location>
</feature>